<proteinExistence type="inferred from homology"/>
<accession>A0ABD1YZD5</accession>
<keyword evidence="11" id="KW-1185">Reference proteome</keyword>
<dbReference type="PANTHER" id="PTHR28554">
    <property type="entry name" value="39S RIBOSOMAL PROTEIN L45, MITOCHONDRIAL"/>
    <property type="match status" value="1"/>
</dbReference>
<evidence type="ECO:0000256" key="1">
    <source>
        <dbReference type="ARBA" id="ARBA00004173"/>
    </source>
</evidence>
<dbReference type="SUPFAM" id="SSF54427">
    <property type="entry name" value="NTF2-like"/>
    <property type="match status" value="1"/>
</dbReference>
<dbReference type="PANTHER" id="PTHR28554:SF1">
    <property type="entry name" value="LARGE RIBOSOMAL SUBUNIT PROTEIN ML45"/>
    <property type="match status" value="1"/>
</dbReference>
<dbReference type="GO" id="GO:1990904">
    <property type="term" value="C:ribonucleoprotein complex"/>
    <property type="evidence" value="ECO:0007669"/>
    <property type="project" value="UniProtKB-KW"/>
</dbReference>
<evidence type="ECO:0000256" key="4">
    <source>
        <dbReference type="ARBA" id="ARBA00023128"/>
    </source>
</evidence>
<dbReference type="EMBL" id="JBHFFA010000003">
    <property type="protein sequence ID" value="KAL2636137.1"/>
    <property type="molecule type" value="Genomic_DNA"/>
</dbReference>
<evidence type="ECO:0000256" key="5">
    <source>
        <dbReference type="ARBA" id="ARBA00023274"/>
    </source>
</evidence>
<evidence type="ECO:0000256" key="3">
    <source>
        <dbReference type="ARBA" id="ARBA00022980"/>
    </source>
</evidence>
<dbReference type="Proteomes" id="UP001605036">
    <property type="component" value="Unassembled WGS sequence"/>
</dbReference>
<organism evidence="10 11">
    <name type="scientific">Riccia fluitans</name>
    <dbReference type="NCBI Taxonomy" id="41844"/>
    <lineage>
        <taxon>Eukaryota</taxon>
        <taxon>Viridiplantae</taxon>
        <taxon>Streptophyta</taxon>
        <taxon>Embryophyta</taxon>
        <taxon>Marchantiophyta</taxon>
        <taxon>Marchantiopsida</taxon>
        <taxon>Marchantiidae</taxon>
        <taxon>Marchantiales</taxon>
        <taxon>Ricciaceae</taxon>
        <taxon>Riccia</taxon>
    </lineage>
</organism>
<comment type="subcellular location">
    <subcellularLocation>
        <location evidence="1">Mitochondrion</location>
    </subcellularLocation>
</comment>
<evidence type="ECO:0000313" key="11">
    <source>
        <dbReference type="Proteomes" id="UP001605036"/>
    </source>
</evidence>
<keyword evidence="4" id="KW-0496">Mitochondrion</keyword>
<comment type="similarity">
    <text evidence="6">Belongs to the mitochondrion-specific ribosomal protein mL45 family.</text>
</comment>
<name>A0ABD1YZD5_9MARC</name>
<comment type="caution">
    <text evidence="10">The sequence shown here is derived from an EMBL/GenBank/DDBJ whole genome shotgun (WGS) entry which is preliminary data.</text>
</comment>
<dbReference type="SMART" id="SM00978">
    <property type="entry name" value="Tim44"/>
    <property type="match status" value="1"/>
</dbReference>
<keyword evidence="2" id="KW-0809">Transit peptide</keyword>
<gene>
    <name evidence="10" type="ORF">R1flu_007616</name>
</gene>
<reference evidence="10 11" key="1">
    <citation type="submission" date="2024-09" db="EMBL/GenBank/DDBJ databases">
        <title>Chromosome-scale assembly of Riccia fluitans.</title>
        <authorList>
            <person name="Paukszto L."/>
            <person name="Sawicki J."/>
            <person name="Karawczyk K."/>
            <person name="Piernik-Szablinska J."/>
            <person name="Szczecinska M."/>
            <person name="Mazdziarz M."/>
        </authorList>
    </citation>
    <scope>NUCLEOTIDE SEQUENCE [LARGE SCALE GENOMIC DNA]</scope>
    <source>
        <strain evidence="10">Rf_01</strain>
        <tissue evidence="10">Aerial parts of the thallus</tissue>
    </source>
</reference>
<dbReference type="GO" id="GO:0005739">
    <property type="term" value="C:mitochondrion"/>
    <property type="evidence" value="ECO:0007669"/>
    <property type="project" value="UniProtKB-SubCell"/>
</dbReference>
<evidence type="ECO:0000256" key="2">
    <source>
        <dbReference type="ARBA" id="ARBA00022946"/>
    </source>
</evidence>
<dbReference type="InterPro" id="IPR032710">
    <property type="entry name" value="NTF2-like_dom_sf"/>
</dbReference>
<evidence type="ECO:0000259" key="9">
    <source>
        <dbReference type="SMART" id="SM00978"/>
    </source>
</evidence>
<dbReference type="InterPro" id="IPR007379">
    <property type="entry name" value="Tim44-like_dom"/>
</dbReference>
<evidence type="ECO:0000313" key="10">
    <source>
        <dbReference type="EMBL" id="KAL2636137.1"/>
    </source>
</evidence>
<keyword evidence="3" id="KW-0689">Ribosomal protein</keyword>
<feature type="domain" description="Tim44-like" evidence="9">
    <location>
        <begin position="207"/>
        <end position="363"/>
    </location>
</feature>
<dbReference type="Gene3D" id="3.10.450.240">
    <property type="match status" value="1"/>
</dbReference>
<evidence type="ECO:0000256" key="7">
    <source>
        <dbReference type="ARBA" id="ARBA00039448"/>
    </source>
</evidence>
<dbReference type="AlphaFoldDB" id="A0ABD1YZD5"/>
<dbReference type="Pfam" id="PF04280">
    <property type="entry name" value="Tim44"/>
    <property type="match status" value="1"/>
</dbReference>
<sequence>MARMPRFQVKDVWSAICRLSRRQGESSWASTRLPHTTSGDVATVLSPSKVYGAHAESNLPQRGLACVTKWARTDSVRRKVVGVDVTDLSTSVGTYTPLIISSGAFTSCRDHQYWPSGLGVLLDSSSGIAEKPFMCCSNQPGIRGYAKTVQVPQAMQKPMKLKLYMGSPGVIGEPYKPPPPPLPFIRRWFTKEGWARRKQSFMGMIKTSYTIAKLRQKTKGYSQQKFYQEVSDLYKQINSALAEGERTKLRHLVTDSVFSIMKNELKHRENSTWAKVDWEMVGPVTKLRTVQGRLIGVDKNNHDNAFVQLTVRINSKQKFAAYDKRGKLAAGDPEKELLVEDIWVFEKPLLLTEAKWRLCARLSV</sequence>
<keyword evidence="5" id="KW-0687">Ribonucleoprotein</keyword>
<evidence type="ECO:0000256" key="6">
    <source>
        <dbReference type="ARBA" id="ARBA00038073"/>
    </source>
</evidence>
<evidence type="ECO:0000256" key="8">
    <source>
        <dbReference type="ARBA" id="ARBA00043031"/>
    </source>
</evidence>
<protein>
    <recommendedName>
        <fullName evidence="7">Large ribosomal subunit protein mL45</fullName>
    </recommendedName>
    <alternativeName>
        <fullName evidence="8">39S ribosomal protein L45, mitochondrial</fullName>
    </alternativeName>
</protein>
<dbReference type="GO" id="GO:0005840">
    <property type="term" value="C:ribosome"/>
    <property type="evidence" value="ECO:0007669"/>
    <property type="project" value="UniProtKB-KW"/>
</dbReference>
<dbReference type="InterPro" id="IPR051975">
    <property type="entry name" value="mtLSU_mL45"/>
</dbReference>